<organism evidence="2 3">
    <name type="scientific">Pleuronectes platessa</name>
    <name type="common">European plaice</name>
    <dbReference type="NCBI Taxonomy" id="8262"/>
    <lineage>
        <taxon>Eukaryota</taxon>
        <taxon>Metazoa</taxon>
        <taxon>Chordata</taxon>
        <taxon>Craniata</taxon>
        <taxon>Vertebrata</taxon>
        <taxon>Euteleostomi</taxon>
        <taxon>Actinopterygii</taxon>
        <taxon>Neopterygii</taxon>
        <taxon>Teleostei</taxon>
        <taxon>Neoteleostei</taxon>
        <taxon>Acanthomorphata</taxon>
        <taxon>Carangaria</taxon>
        <taxon>Pleuronectiformes</taxon>
        <taxon>Pleuronectoidei</taxon>
        <taxon>Pleuronectidae</taxon>
        <taxon>Pleuronectes</taxon>
    </lineage>
</organism>
<protein>
    <submittedName>
        <fullName evidence="2">Uncharacterized protein</fullName>
    </submittedName>
</protein>
<feature type="compositionally biased region" description="Low complexity" evidence="1">
    <location>
        <begin position="19"/>
        <end position="31"/>
    </location>
</feature>
<proteinExistence type="predicted"/>
<evidence type="ECO:0000313" key="2">
    <source>
        <dbReference type="EMBL" id="CAB1458742.1"/>
    </source>
</evidence>
<feature type="region of interest" description="Disordered" evidence="1">
    <location>
        <begin position="1"/>
        <end position="32"/>
    </location>
</feature>
<keyword evidence="3" id="KW-1185">Reference proteome</keyword>
<evidence type="ECO:0000313" key="3">
    <source>
        <dbReference type="Proteomes" id="UP001153269"/>
    </source>
</evidence>
<feature type="region of interest" description="Disordered" evidence="1">
    <location>
        <begin position="48"/>
        <end position="77"/>
    </location>
</feature>
<evidence type="ECO:0000256" key="1">
    <source>
        <dbReference type="SAM" id="MobiDB-lite"/>
    </source>
</evidence>
<dbReference type="EMBL" id="CADEAL010004402">
    <property type="protein sequence ID" value="CAB1458742.1"/>
    <property type="molecule type" value="Genomic_DNA"/>
</dbReference>
<name>A0A9N7W0S7_PLEPL</name>
<reference evidence="2" key="1">
    <citation type="submission" date="2020-03" db="EMBL/GenBank/DDBJ databases">
        <authorList>
            <person name="Weist P."/>
        </authorList>
    </citation>
    <scope>NUCLEOTIDE SEQUENCE</scope>
</reference>
<sequence length="126" mass="13410">MDYNSQAGGGTFTSRRRSLVSPQQQQQQLVQPRRRLCYRGATGEEAAERELSGKKCQQFGGDGSTRRSAPGLGGGSGAGNLSAASKFAFKTDVGLRQRVWGDIPVEAVSGTCVDRGGAKLSRFVEL</sequence>
<accession>A0A9N7W0S7</accession>
<dbReference type="AlphaFoldDB" id="A0A9N7W0S7"/>
<gene>
    <name evidence="2" type="ORF">PLEPLA_LOCUS46574</name>
</gene>
<comment type="caution">
    <text evidence="2">The sequence shown here is derived from an EMBL/GenBank/DDBJ whole genome shotgun (WGS) entry which is preliminary data.</text>
</comment>
<dbReference type="Proteomes" id="UP001153269">
    <property type="component" value="Unassembled WGS sequence"/>
</dbReference>